<feature type="chain" id="PRO_5045565393" evidence="1">
    <location>
        <begin position="24"/>
        <end position="520"/>
    </location>
</feature>
<gene>
    <name evidence="5" type="ORF">HX018_03735</name>
</gene>
<evidence type="ECO:0000256" key="1">
    <source>
        <dbReference type="SAM" id="SignalP"/>
    </source>
</evidence>
<dbReference type="Proteomes" id="UP001170954">
    <property type="component" value="Unassembled WGS sequence"/>
</dbReference>
<organism evidence="5 6">
    <name type="scientific">Sphingobacterium hotanense</name>
    <dbReference type="NCBI Taxonomy" id="649196"/>
    <lineage>
        <taxon>Bacteria</taxon>
        <taxon>Pseudomonadati</taxon>
        <taxon>Bacteroidota</taxon>
        <taxon>Sphingobacteriia</taxon>
        <taxon>Sphingobacteriales</taxon>
        <taxon>Sphingobacteriaceae</taxon>
        <taxon>Sphingobacterium</taxon>
    </lineage>
</organism>
<dbReference type="PANTHER" id="PTHR43143:SF6">
    <property type="entry name" value="BLL3016 PROTEIN"/>
    <property type="match status" value="1"/>
</dbReference>
<dbReference type="EMBL" id="JACAGK010000007">
    <property type="protein sequence ID" value="MDM1047351.1"/>
    <property type="molecule type" value="Genomic_DNA"/>
</dbReference>
<dbReference type="Pfam" id="PF00149">
    <property type="entry name" value="Metallophos"/>
    <property type="match status" value="1"/>
</dbReference>
<dbReference type="Pfam" id="PF16370">
    <property type="entry name" value="MetallophosC"/>
    <property type="match status" value="1"/>
</dbReference>
<evidence type="ECO:0000313" key="5">
    <source>
        <dbReference type="EMBL" id="MDM1047351.1"/>
    </source>
</evidence>
<dbReference type="InterPro" id="IPR029052">
    <property type="entry name" value="Metallo-depent_PP-like"/>
</dbReference>
<evidence type="ECO:0000313" key="6">
    <source>
        <dbReference type="Proteomes" id="UP001170954"/>
    </source>
</evidence>
<dbReference type="PANTHER" id="PTHR43143">
    <property type="entry name" value="METALLOPHOSPHOESTERASE, CALCINEURIN SUPERFAMILY"/>
    <property type="match status" value="1"/>
</dbReference>
<dbReference type="Gene3D" id="3.60.21.10">
    <property type="match status" value="1"/>
</dbReference>
<dbReference type="InterPro" id="IPR013783">
    <property type="entry name" value="Ig-like_fold"/>
</dbReference>
<dbReference type="InterPro" id="IPR004843">
    <property type="entry name" value="Calcineurin-like_PHP"/>
</dbReference>
<keyword evidence="6" id="KW-1185">Reference proteome</keyword>
<dbReference type="SUPFAM" id="SSF56300">
    <property type="entry name" value="Metallo-dependent phosphatases"/>
    <property type="match status" value="1"/>
</dbReference>
<feature type="domain" description="Calcineurin-like phosphoesterase C-terminal" evidence="3">
    <location>
        <begin position="344"/>
        <end position="509"/>
    </location>
</feature>
<reference evidence="5" key="2">
    <citation type="journal article" date="2022" name="Sci. Total Environ.">
        <title>Prevalence, transmission, and molecular epidemiology of tet(X)-positive bacteria among humans, animals, and environmental niches in China: An epidemiological, and genomic-based study.</title>
        <authorList>
            <person name="Dong N."/>
            <person name="Zeng Y."/>
            <person name="Cai C."/>
            <person name="Sun C."/>
            <person name="Lu J."/>
            <person name="Liu C."/>
            <person name="Zhou H."/>
            <person name="Sun Q."/>
            <person name="Shu L."/>
            <person name="Wang H."/>
            <person name="Wang Y."/>
            <person name="Wang S."/>
            <person name="Wu C."/>
            <person name="Chan E.W."/>
            <person name="Chen G."/>
            <person name="Shen Z."/>
            <person name="Chen S."/>
            <person name="Zhang R."/>
        </authorList>
    </citation>
    <scope>NUCLEOTIDE SEQUENCE</scope>
    <source>
        <strain evidence="5">R1692</strain>
    </source>
</reference>
<comment type="caution">
    <text evidence="5">The sequence shown here is derived from an EMBL/GenBank/DDBJ whole genome shotgun (WGS) entry which is preliminary data.</text>
</comment>
<name>A0ABT7NJG0_9SPHI</name>
<sequence>MKKLYWSLLACLLCGTAVGQDFAKGTVYVDENGNGRQDRKEAGLQGVSVSNGREVVLTDKNGKYELPVQNDNIIFVIKPSGYALPLDQNNLPKFYYIHKPQGSPELKYAGVAPTGPLPKAIDFGLRKQEEPKSFSAFVFGDPQAYNDDELGYFLNGVVKEANQKKGPLFGISLGDLVGDNLTLHPGYQQAIGQMGLPWFNVMGNHDMNYDVEQDSLADEGFERAFGPANYAFNVGNAHFIVLDNIIYPHPKTGKGYQGGLRADQLDFVENNLKQVPKDKLIVLAFHIPLNVENNASFRNEDRQRLFDLLAPYANTLSLSAHTHYQQQNFYTEKHGWKGEKPHHEYNVGTTSGDWYSGILNAKGIPTSTMRDGTPKGYAILAIDDNKYTFSYKVVDQADDYAIALFGPSVVKQKYTGRYSVFANFFLGSANDQIRYRIDNKEWKTMQRIETEDPAYMKELFAYDGATALVPGRRPSNAVKSAHLWKLDLPKLKAGKHSIAIEAVDMFGRTNTATKEIEVIE</sequence>
<dbReference type="RefSeq" id="WP_286650498.1">
    <property type="nucleotide sequence ID" value="NZ_JACAGK010000007.1"/>
</dbReference>
<keyword evidence="1" id="KW-0732">Signal</keyword>
<dbReference type="Gene3D" id="2.60.40.10">
    <property type="entry name" value="Immunoglobulins"/>
    <property type="match status" value="1"/>
</dbReference>
<feature type="domain" description="Calcineurin-like phosphoesterase N-terminal" evidence="4">
    <location>
        <begin position="35"/>
        <end position="101"/>
    </location>
</feature>
<evidence type="ECO:0000259" key="2">
    <source>
        <dbReference type="Pfam" id="PF00149"/>
    </source>
</evidence>
<evidence type="ECO:0000259" key="4">
    <source>
        <dbReference type="Pfam" id="PF16371"/>
    </source>
</evidence>
<protein>
    <submittedName>
        <fullName evidence="5">Calcineurin-like phosphoesterase C-terminal domain-containing protein</fullName>
    </submittedName>
</protein>
<dbReference type="InterPro" id="IPR032288">
    <property type="entry name" value="Metallophos_C"/>
</dbReference>
<feature type="signal peptide" evidence="1">
    <location>
        <begin position="1"/>
        <end position="23"/>
    </location>
</feature>
<reference evidence="5" key="1">
    <citation type="submission" date="2020-06" db="EMBL/GenBank/DDBJ databases">
        <authorList>
            <person name="Dong N."/>
        </authorList>
    </citation>
    <scope>NUCLEOTIDE SEQUENCE</scope>
    <source>
        <strain evidence="5">R1692</strain>
    </source>
</reference>
<dbReference type="InterPro" id="IPR032285">
    <property type="entry name" value="Metallophos_N"/>
</dbReference>
<evidence type="ECO:0000259" key="3">
    <source>
        <dbReference type="Pfam" id="PF16370"/>
    </source>
</evidence>
<dbReference type="InterPro" id="IPR051918">
    <property type="entry name" value="STPP_CPPED1"/>
</dbReference>
<dbReference type="CDD" id="cd00838">
    <property type="entry name" value="MPP_superfamily"/>
    <property type="match status" value="1"/>
</dbReference>
<feature type="domain" description="Calcineurin-like phosphoesterase" evidence="2">
    <location>
        <begin position="138"/>
        <end position="324"/>
    </location>
</feature>
<dbReference type="Pfam" id="PF16371">
    <property type="entry name" value="MetallophosN"/>
    <property type="match status" value="1"/>
</dbReference>
<proteinExistence type="predicted"/>
<accession>A0ABT7NJG0</accession>